<reference evidence="3 4" key="1">
    <citation type="submission" date="2019-02" db="EMBL/GenBank/DDBJ databases">
        <title>Ureibacillus thermophilus.</title>
        <authorList>
            <person name="Sunny J.S."/>
            <person name="Natarajan A."/>
            <person name="Saleena L.M."/>
        </authorList>
    </citation>
    <scope>NUCLEOTIDE SEQUENCE [LARGE SCALE GENOMIC DNA]</scope>
    <source>
        <strain evidence="3 4">LM102</strain>
    </source>
</reference>
<comment type="function">
    <text evidence="2">Hydrolyzes RNA 2',3'-cyclic phosphodiester to an RNA 2'-phosphomonoester.</text>
</comment>
<keyword evidence="4" id="KW-1185">Reference proteome</keyword>
<feature type="short sequence motif" description="HXTX 2" evidence="2">
    <location>
        <begin position="137"/>
        <end position="140"/>
    </location>
</feature>
<dbReference type="NCBIfam" id="TIGR02258">
    <property type="entry name" value="2_5_ligase"/>
    <property type="match status" value="1"/>
</dbReference>
<dbReference type="GO" id="GO:0004113">
    <property type="term" value="F:2',3'-cyclic-nucleotide 3'-phosphodiesterase activity"/>
    <property type="evidence" value="ECO:0007669"/>
    <property type="project" value="InterPro"/>
</dbReference>
<dbReference type="EC" id="3.1.4.58" evidence="2"/>
<evidence type="ECO:0000313" key="3">
    <source>
        <dbReference type="EMBL" id="QBK24654.1"/>
    </source>
</evidence>
<accession>A0A4P6UNX0</accession>
<dbReference type="Proteomes" id="UP000291151">
    <property type="component" value="Chromosome"/>
</dbReference>
<dbReference type="PANTHER" id="PTHR35561:SF1">
    <property type="entry name" value="RNA 2',3'-CYCLIC PHOSPHODIESTERASE"/>
    <property type="match status" value="1"/>
</dbReference>
<dbReference type="PANTHER" id="PTHR35561">
    <property type="entry name" value="RNA 2',3'-CYCLIC PHOSPHODIESTERASE"/>
    <property type="match status" value="1"/>
</dbReference>
<gene>
    <name evidence="3" type="primary">thpR</name>
    <name evidence="3" type="ORF">DKZ56_01295</name>
</gene>
<dbReference type="KEGG" id="uth:DKZ56_01295"/>
<evidence type="ECO:0000313" key="4">
    <source>
        <dbReference type="Proteomes" id="UP000291151"/>
    </source>
</evidence>
<feature type="active site" description="Proton acceptor" evidence="2">
    <location>
        <position position="137"/>
    </location>
</feature>
<dbReference type="InterPro" id="IPR004175">
    <property type="entry name" value="RNA_CPDase"/>
</dbReference>
<dbReference type="InterPro" id="IPR009097">
    <property type="entry name" value="Cyclic_Pdiesterase"/>
</dbReference>
<evidence type="ECO:0000256" key="1">
    <source>
        <dbReference type="ARBA" id="ARBA00022801"/>
    </source>
</evidence>
<dbReference type="Pfam" id="PF13563">
    <property type="entry name" value="2_5_RNA_ligase2"/>
    <property type="match status" value="1"/>
</dbReference>
<organism evidence="3 4">
    <name type="scientific">Ureibacillus thermophilus</name>
    <dbReference type="NCBI Taxonomy" id="367743"/>
    <lineage>
        <taxon>Bacteria</taxon>
        <taxon>Bacillati</taxon>
        <taxon>Bacillota</taxon>
        <taxon>Bacilli</taxon>
        <taxon>Bacillales</taxon>
        <taxon>Caryophanaceae</taxon>
        <taxon>Ureibacillus</taxon>
    </lineage>
</organism>
<comment type="similarity">
    <text evidence="2">Belongs to the 2H phosphoesterase superfamily. ThpR family.</text>
</comment>
<dbReference type="Gene3D" id="3.90.1140.10">
    <property type="entry name" value="Cyclic phosphodiesterase"/>
    <property type="match status" value="1"/>
</dbReference>
<name>A0A4P6UNX0_9BACL</name>
<dbReference type="AlphaFoldDB" id="A0A4P6UNX0"/>
<feature type="active site" description="Proton donor" evidence="2">
    <location>
        <position position="51"/>
    </location>
</feature>
<dbReference type="SUPFAM" id="SSF55144">
    <property type="entry name" value="LigT-like"/>
    <property type="match status" value="1"/>
</dbReference>
<dbReference type="GO" id="GO:0008664">
    <property type="term" value="F:RNA 2',3'-cyclic 3'-phosphodiesterase activity"/>
    <property type="evidence" value="ECO:0007669"/>
    <property type="project" value="UniProtKB-EC"/>
</dbReference>
<sequence length="199" mass="23193">MQEERGIALSKHHYFFAVKLPKEAKEFLYEWIQARKGDFPFARWVHPEDYHITLAFLGFAEKEKLEQAIEKVKPVLEKEVSFTLTLNSIGVFGPQKAPRIFWADVESSEQLFSIQKEVYQQCVETGFQLDKKPFRPHITLARKWNSGDAFDIKTLMQIREENGNTFSFNVTEVVLYETHLDRTPKYVEYANFPLAVPGA</sequence>
<dbReference type="EMBL" id="CP036528">
    <property type="protein sequence ID" value="QBK24654.1"/>
    <property type="molecule type" value="Genomic_DNA"/>
</dbReference>
<protein>
    <recommendedName>
        <fullName evidence="2">RNA 2',3'-cyclic phosphodiesterase</fullName>
        <shortName evidence="2">RNA 2',3'-CPDase</shortName>
        <ecNumber evidence="2">3.1.4.58</ecNumber>
    </recommendedName>
</protein>
<evidence type="ECO:0000256" key="2">
    <source>
        <dbReference type="HAMAP-Rule" id="MF_01940"/>
    </source>
</evidence>
<proteinExistence type="inferred from homology"/>
<comment type="catalytic activity">
    <reaction evidence="2">
        <text>a 3'-end 2',3'-cyclophospho-ribonucleotide-RNA + H2O = a 3'-end 2'-phospho-ribonucleotide-RNA + H(+)</text>
        <dbReference type="Rhea" id="RHEA:11828"/>
        <dbReference type="Rhea" id="RHEA-COMP:10464"/>
        <dbReference type="Rhea" id="RHEA-COMP:17353"/>
        <dbReference type="ChEBI" id="CHEBI:15377"/>
        <dbReference type="ChEBI" id="CHEBI:15378"/>
        <dbReference type="ChEBI" id="CHEBI:83064"/>
        <dbReference type="ChEBI" id="CHEBI:173113"/>
        <dbReference type="EC" id="3.1.4.58"/>
    </reaction>
</comment>
<keyword evidence="1 2" id="KW-0378">Hydrolase</keyword>
<feature type="short sequence motif" description="HXTX 1" evidence="2">
    <location>
        <begin position="51"/>
        <end position="54"/>
    </location>
</feature>
<dbReference type="HAMAP" id="MF_01940">
    <property type="entry name" value="RNA_CPDase"/>
    <property type="match status" value="1"/>
</dbReference>